<sequence>MPKTIYTRSFCAASNTIFMTCGGDGCMHSTLKASIPALPSALWQRFCAVPVFDFTAVVTASALLQARHSLICARWPDEFGGHR</sequence>
<proteinExistence type="predicted"/>
<protein>
    <submittedName>
        <fullName evidence="1">Uncharacterized protein</fullName>
    </submittedName>
</protein>
<dbReference type="Proteomes" id="UP000252182">
    <property type="component" value="Chromosome"/>
</dbReference>
<dbReference type="RefSeq" id="WP_157964441.1">
    <property type="nucleotide sequence ID" value="NZ_CP031124.1"/>
</dbReference>
<reference evidence="2" key="1">
    <citation type="submission" date="2018-07" db="EMBL/GenBank/DDBJ databases">
        <authorList>
            <person name="Kim H."/>
        </authorList>
    </citation>
    <scope>NUCLEOTIDE SEQUENCE [LARGE SCALE GENOMIC DNA]</scope>
    <source>
        <strain evidence="2">F02</strain>
    </source>
</reference>
<evidence type="ECO:0000313" key="1">
    <source>
        <dbReference type="EMBL" id="AXF86757.1"/>
    </source>
</evidence>
<gene>
    <name evidence="1" type="ORF">DTO96_102513</name>
</gene>
<dbReference type="KEGG" id="hyf:DTO96_102513"/>
<accession>A0A345DEG9</accession>
<keyword evidence="2" id="KW-1185">Reference proteome</keyword>
<organism evidence="1 2">
    <name type="scientific">Ephemeroptericola cinctiostellae</name>
    <dbReference type="NCBI Taxonomy" id="2268024"/>
    <lineage>
        <taxon>Bacteria</taxon>
        <taxon>Pseudomonadati</taxon>
        <taxon>Pseudomonadota</taxon>
        <taxon>Betaproteobacteria</taxon>
        <taxon>Burkholderiales</taxon>
        <taxon>Burkholderiaceae</taxon>
        <taxon>Ephemeroptericola</taxon>
    </lineage>
</organism>
<evidence type="ECO:0000313" key="2">
    <source>
        <dbReference type="Proteomes" id="UP000252182"/>
    </source>
</evidence>
<dbReference type="AlphaFoldDB" id="A0A345DEG9"/>
<dbReference type="EMBL" id="CP031124">
    <property type="protein sequence ID" value="AXF86757.1"/>
    <property type="molecule type" value="Genomic_DNA"/>
</dbReference>
<name>A0A345DEG9_9BURK</name>